<dbReference type="InterPro" id="IPR012292">
    <property type="entry name" value="Globin/Proto"/>
</dbReference>
<dbReference type="GO" id="GO:0019825">
    <property type="term" value="F:oxygen binding"/>
    <property type="evidence" value="ECO:0007669"/>
    <property type="project" value="InterPro"/>
</dbReference>
<proteinExistence type="predicted"/>
<gene>
    <name evidence="1" type="ORF">TrRE_jg3612</name>
</gene>
<evidence type="ECO:0000313" key="2">
    <source>
        <dbReference type="Proteomes" id="UP001165082"/>
    </source>
</evidence>
<comment type="caution">
    <text evidence="1">The sequence shown here is derived from an EMBL/GenBank/DDBJ whole genome shotgun (WGS) entry which is preliminary data.</text>
</comment>
<dbReference type="Proteomes" id="UP001165082">
    <property type="component" value="Unassembled WGS sequence"/>
</dbReference>
<sequence length="275" mass="31600">MNPLSSDPDIIAERLTATEVEIQRGSLATSIDKTDWFPLLIEGGSHRSTTETRALFDLVGKDMIAKMTTKFYQLAFADPHLDKFIRSHNDPHGERFANWISEKLGNDTSWSEERARRPRHEVELADGRSTVVHDRSSAHGAAWHSVKREPEKVGRHFKLDDARVWMRLHFLAMREVGIVEKSPQFAEYYVRFIGHFVKVYEGRAPMFAREAFRWGADEENVKAYVGNGRIFNEIIDKPFTSHLAMLPTEEAEDVIWPYYDTHKDLIEARGAGAGW</sequence>
<keyword evidence="2" id="KW-1185">Reference proteome</keyword>
<name>A0A9W7DT74_9STRA</name>
<dbReference type="Gene3D" id="1.10.490.10">
    <property type="entry name" value="Globins"/>
    <property type="match status" value="1"/>
</dbReference>
<dbReference type="AlphaFoldDB" id="A0A9W7DT74"/>
<dbReference type="GO" id="GO:0020037">
    <property type="term" value="F:heme binding"/>
    <property type="evidence" value="ECO:0007669"/>
    <property type="project" value="InterPro"/>
</dbReference>
<accession>A0A9W7DT74</accession>
<protein>
    <submittedName>
        <fullName evidence="1">Uncharacterized protein</fullName>
    </submittedName>
</protein>
<dbReference type="EMBL" id="BRXZ01000798">
    <property type="protein sequence ID" value="GMH54183.1"/>
    <property type="molecule type" value="Genomic_DNA"/>
</dbReference>
<organism evidence="1 2">
    <name type="scientific">Triparma retinervis</name>
    <dbReference type="NCBI Taxonomy" id="2557542"/>
    <lineage>
        <taxon>Eukaryota</taxon>
        <taxon>Sar</taxon>
        <taxon>Stramenopiles</taxon>
        <taxon>Ochrophyta</taxon>
        <taxon>Bolidophyceae</taxon>
        <taxon>Parmales</taxon>
        <taxon>Triparmaceae</taxon>
        <taxon>Triparma</taxon>
    </lineage>
</organism>
<reference evidence="1" key="1">
    <citation type="submission" date="2022-07" db="EMBL/GenBank/DDBJ databases">
        <title>Genome analysis of Parmales, a sister group of diatoms, reveals the evolutionary specialization of diatoms from phago-mixotrophs to photoautotrophs.</title>
        <authorList>
            <person name="Ban H."/>
            <person name="Sato S."/>
            <person name="Yoshikawa S."/>
            <person name="Kazumasa Y."/>
            <person name="Nakamura Y."/>
            <person name="Ichinomiya M."/>
            <person name="Saitoh K."/>
            <person name="Sato N."/>
            <person name="Blanc-Mathieu R."/>
            <person name="Endo H."/>
            <person name="Kuwata A."/>
            <person name="Ogata H."/>
        </authorList>
    </citation>
    <scope>NUCLEOTIDE SEQUENCE</scope>
</reference>
<dbReference type="OrthoDB" id="73141at2759"/>
<evidence type="ECO:0000313" key="1">
    <source>
        <dbReference type="EMBL" id="GMH54183.1"/>
    </source>
</evidence>